<feature type="domain" description="CDKN3" evidence="5">
    <location>
        <begin position="2"/>
        <end position="29"/>
    </location>
</feature>
<protein>
    <recommendedName>
        <fullName evidence="1">protein-tyrosine-phosphatase</fullName>
        <ecNumber evidence="1">3.1.3.48</ecNumber>
    </recommendedName>
</protein>
<evidence type="ECO:0000256" key="4">
    <source>
        <dbReference type="SAM" id="MobiDB-lite"/>
    </source>
</evidence>
<feature type="compositionally biased region" description="Acidic residues" evidence="4">
    <location>
        <begin position="12"/>
        <end position="23"/>
    </location>
</feature>
<dbReference type="Ensembl" id="ENSSPUT00000007110.1">
    <property type="protein sequence ID" value="ENSSPUP00000006685.1"/>
    <property type="gene ID" value="ENSSPUG00000005146.1"/>
</dbReference>
<reference evidence="6" key="2">
    <citation type="submission" date="2025-09" db="UniProtKB">
        <authorList>
            <consortium name="Ensembl"/>
        </authorList>
    </citation>
    <scope>IDENTIFICATION</scope>
</reference>
<reference evidence="6" key="1">
    <citation type="submission" date="2025-08" db="UniProtKB">
        <authorList>
            <consortium name="Ensembl"/>
        </authorList>
    </citation>
    <scope>IDENTIFICATION</scope>
</reference>
<name>A0A8D0GCN0_SPHPU</name>
<evidence type="ECO:0000313" key="7">
    <source>
        <dbReference type="Proteomes" id="UP000694392"/>
    </source>
</evidence>
<proteinExistence type="predicted"/>
<dbReference type="EC" id="3.1.3.48" evidence="1"/>
<evidence type="ECO:0000256" key="2">
    <source>
        <dbReference type="ARBA" id="ARBA00022801"/>
    </source>
</evidence>
<keyword evidence="2" id="KW-0378">Hydrolase</keyword>
<dbReference type="GO" id="GO:0004725">
    <property type="term" value="F:protein tyrosine phosphatase activity"/>
    <property type="evidence" value="ECO:0007669"/>
    <property type="project" value="UniProtKB-EC"/>
</dbReference>
<organism evidence="6 7">
    <name type="scientific">Sphenodon punctatus</name>
    <name type="common">Tuatara</name>
    <name type="synonym">Hatteria punctata</name>
    <dbReference type="NCBI Taxonomy" id="8508"/>
    <lineage>
        <taxon>Eukaryota</taxon>
        <taxon>Metazoa</taxon>
        <taxon>Chordata</taxon>
        <taxon>Craniata</taxon>
        <taxon>Vertebrata</taxon>
        <taxon>Euteleostomi</taxon>
        <taxon>Lepidosauria</taxon>
        <taxon>Sphenodontia</taxon>
        <taxon>Sphenodontidae</taxon>
        <taxon>Sphenodon</taxon>
    </lineage>
</organism>
<evidence type="ECO:0000256" key="3">
    <source>
        <dbReference type="ARBA" id="ARBA00022912"/>
    </source>
</evidence>
<sequence length="29" mass="3350">MKPKAMQASEFDSSDEEPFEEDQTPFQIS</sequence>
<dbReference type="AlphaFoldDB" id="A0A8D0GCN0"/>
<keyword evidence="7" id="KW-1185">Reference proteome</keyword>
<dbReference type="GeneTree" id="ENSGT01030000240281"/>
<evidence type="ECO:0000313" key="6">
    <source>
        <dbReference type="Ensembl" id="ENSSPUP00000006685.1"/>
    </source>
</evidence>
<keyword evidence="3" id="KW-0904">Protein phosphatase</keyword>
<accession>A0A8D0GCN0</accession>
<dbReference type="Proteomes" id="UP000694392">
    <property type="component" value="Unplaced"/>
</dbReference>
<evidence type="ECO:0000256" key="1">
    <source>
        <dbReference type="ARBA" id="ARBA00013064"/>
    </source>
</evidence>
<dbReference type="Pfam" id="PF05706">
    <property type="entry name" value="CDKN3"/>
    <property type="match status" value="1"/>
</dbReference>
<evidence type="ECO:0000259" key="5">
    <source>
        <dbReference type="Pfam" id="PF05706"/>
    </source>
</evidence>
<dbReference type="InterPro" id="IPR022778">
    <property type="entry name" value="CDKN3"/>
</dbReference>
<feature type="region of interest" description="Disordered" evidence="4">
    <location>
        <begin position="1"/>
        <end position="29"/>
    </location>
</feature>